<sequence length="445" mass="49151">MTLHDKVAWSQGMFLQPHHFQQETRALEHLIDTRLRAADAHAWGHAELVLDESLLALGRVGLVRARGVLPDGTPYALPDHDPLPAPLEVPADLKGERVCLAAPLARAGATDFDLGLDGSAADAARYGVTELQLRDQTNATDEPQTIQVGRLRLRLLRERELGNGWTALGVARVIERRADAQVVLDRAYIPPQTRLDATEHLHASAALLHGRLQQFARLLAERMGSAAHGVSEIADFLLLMTLNRNEPLFRQFAGGPQVHPALFHRACLQLAGELSSFGTDSRTPREFALYRHDDLQATFATLIEQLRVQLSGVPVPRATPIELTDRQHGFRTAVIRDTELLRGAAFVLAVHAQLPAEQLSQRFLAHAKVGPVERIKELVSLALPGIALRSLPVAPRQLPFHAGHHYFEVQRDGELWKQLEHSGNLALHVAGDFPGLELQLWAIRP</sequence>
<dbReference type="RefSeq" id="WP_012349050.1">
    <property type="nucleotide sequence ID" value="NC_010524.1"/>
</dbReference>
<dbReference type="AlphaFoldDB" id="B1XWV8"/>
<accession>B1XWV8</accession>
<dbReference type="PANTHER" id="PTHR35566:SF1">
    <property type="entry name" value="TYPE VI SECRETION SYSTEM BASEPLATE COMPONENT TSSK1"/>
    <property type="match status" value="1"/>
</dbReference>
<dbReference type="OrthoDB" id="9775333at2"/>
<proteinExistence type="predicted"/>
<dbReference type="Pfam" id="PF05936">
    <property type="entry name" value="T6SS_VasE"/>
    <property type="match status" value="1"/>
</dbReference>
<dbReference type="EMBL" id="CP001013">
    <property type="protein sequence ID" value="ACB36307.1"/>
    <property type="molecule type" value="Genomic_DNA"/>
</dbReference>
<dbReference type="InterPro" id="IPR010263">
    <property type="entry name" value="T6SS_TssK"/>
</dbReference>
<dbReference type="Proteomes" id="UP000001693">
    <property type="component" value="Chromosome"/>
</dbReference>
<dbReference type="eggNOG" id="COG3522">
    <property type="taxonomic scope" value="Bacteria"/>
</dbReference>
<name>B1XWV8_LEPCP</name>
<dbReference type="KEGG" id="lch:Lcho_4055"/>
<evidence type="ECO:0000313" key="1">
    <source>
        <dbReference type="EMBL" id="ACB36307.1"/>
    </source>
</evidence>
<dbReference type="PANTHER" id="PTHR35566">
    <property type="entry name" value="BLR3599 PROTEIN"/>
    <property type="match status" value="1"/>
</dbReference>
<evidence type="ECO:0000313" key="2">
    <source>
        <dbReference type="Proteomes" id="UP000001693"/>
    </source>
</evidence>
<organism evidence="1 2">
    <name type="scientific">Leptothrix cholodnii (strain ATCC 51168 / LMG 8142 / SP-6)</name>
    <name type="common">Leptothrix discophora (strain SP-6)</name>
    <dbReference type="NCBI Taxonomy" id="395495"/>
    <lineage>
        <taxon>Bacteria</taxon>
        <taxon>Pseudomonadati</taxon>
        <taxon>Pseudomonadota</taxon>
        <taxon>Betaproteobacteria</taxon>
        <taxon>Burkholderiales</taxon>
        <taxon>Sphaerotilaceae</taxon>
        <taxon>Leptothrix</taxon>
    </lineage>
</organism>
<dbReference type="HOGENOM" id="CLU_031690_3_0_4"/>
<keyword evidence="2" id="KW-1185">Reference proteome</keyword>
<dbReference type="NCBIfam" id="TIGR03353">
    <property type="entry name" value="VI_chp_4"/>
    <property type="match status" value="1"/>
</dbReference>
<protein>
    <submittedName>
        <fullName evidence="1">Type VI secretion protein, VC_A0114 family</fullName>
    </submittedName>
</protein>
<gene>
    <name evidence="1" type="ordered locus">Lcho_4055</name>
</gene>
<dbReference type="STRING" id="395495.Lcho_4055"/>
<reference evidence="1 2" key="1">
    <citation type="submission" date="2008-03" db="EMBL/GenBank/DDBJ databases">
        <title>Complete sequence of Leptothrix cholodnii SP-6.</title>
        <authorList>
            <consortium name="US DOE Joint Genome Institute"/>
            <person name="Copeland A."/>
            <person name="Lucas S."/>
            <person name="Lapidus A."/>
            <person name="Glavina del Rio T."/>
            <person name="Dalin E."/>
            <person name="Tice H."/>
            <person name="Bruce D."/>
            <person name="Goodwin L."/>
            <person name="Pitluck S."/>
            <person name="Chertkov O."/>
            <person name="Brettin T."/>
            <person name="Detter J.C."/>
            <person name="Han C."/>
            <person name="Kuske C.R."/>
            <person name="Schmutz J."/>
            <person name="Larimer F."/>
            <person name="Land M."/>
            <person name="Hauser L."/>
            <person name="Kyrpides N."/>
            <person name="Lykidis A."/>
            <person name="Emerson D."/>
            <person name="Richardson P."/>
        </authorList>
    </citation>
    <scope>NUCLEOTIDE SEQUENCE [LARGE SCALE GENOMIC DNA]</scope>
    <source>
        <strain evidence="2">ATCC 51168 / LMG 8142 / SP-6</strain>
    </source>
</reference>